<dbReference type="AlphaFoldDB" id="A0A7G2EXW2"/>
<comment type="catalytic activity">
    <reaction evidence="9">
        <text>6-diphospho-1D-myo-inositol pentakisphosphate + H2O = 1D-myo-inositol hexakisphosphate + phosphate + H(+)</text>
        <dbReference type="Rhea" id="RHEA:79703"/>
        <dbReference type="ChEBI" id="CHEBI:15377"/>
        <dbReference type="ChEBI" id="CHEBI:15378"/>
        <dbReference type="ChEBI" id="CHEBI:43474"/>
        <dbReference type="ChEBI" id="CHEBI:58130"/>
        <dbReference type="ChEBI" id="CHEBI:230534"/>
        <dbReference type="EC" id="3.6.1.52"/>
    </reaction>
    <physiologicalReaction direction="left-to-right" evidence="9">
        <dbReference type="Rhea" id="RHEA:79704"/>
    </physiologicalReaction>
</comment>
<evidence type="ECO:0000256" key="5">
    <source>
        <dbReference type="ARBA" id="ARBA00044949"/>
    </source>
</evidence>
<keyword evidence="3" id="KW-0963">Cytoplasm</keyword>
<dbReference type="Pfam" id="PF13920">
    <property type="entry name" value="zf-C3HC4_3"/>
    <property type="match status" value="1"/>
</dbReference>
<dbReference type="PANTHER" id="PTHR31126">
    <property type="entry name" value="TYROSINE-PROTEIN PHOSPHATASE"/>
    <property type="match status" value="1"/>
</dbReference>
<comment type="catalytic activity">
    <reaction evidence="8">
        <text>1,5-bis(diphospho)-1D-myo-inositol 2,3,4,6-tetrakisphosphate + H2O = 1-diphospho-1D-myo-inositol 2,3,4,5,6-pentakisphosphate + phosphate + 2 H(+)</text>
        <dbReference type="Rhea" id="RHEA:79699"/>
        <dbReference type="ChEBI" id="CHEBI:15377"/>
        <dbReference type="ChEBI" id="CHEBI:15378"/>
        <dbReference type="ChEBI" id="CHEBI:43474"/>
        <dbReference type="ChEBI" id="CHEBI:74946"/>
        <dbReference type="ChEBI" id="CHEBI:77983"/>
        <dbReference type="EC" id="3.6.1.52"/>
    </reaction>
    <physiologicalReaction direction="left-to-right" evidence="8">
        <dbReference type="Rhea" id="RHEA:79700"/>
    </physiologicalReaction>
</comment>
<dbReference type="EMBL" id="LR881469">
    <property type="protein sequence ID" value="CAD5327189.1"/>
    <property type="molecule type" value="Genomic_DNA"/>
</dbReference>
<dbReference type="Pfam" id="PF03162">
    <property type="entry name" value="Y_phosphatase2"/>
    <property type="match status" value="1"/>
</dbReference>
<evidence type="ECO:0000259" key="13">
    <source>
        <dbReference type="PROSITE" id="PS50056"/>
    </source>
</evidence>
<evidence type="ECO:0000256" key="1">
    <source>
        <dbReference type="ARBA" id="ARBA00004496"/>
    </source>
</evidence>
<dbReference type="InterPro" id="IPR001841">
    <property type="entry name" value="Znf_RING"/>
</dbReference>
<evidence type="ECO:0000259" key="14">
    <source>
        <dbReference type="PROSITE" id="PS50089"/>
    </source>
</evidence>
<comment type="catalytic activity">
    <reaction evidence="7">
        <text>3,5-bis(diphospho)-1D-myo-inositol 1,2,4,6-tetrakisphosphate + H2O = 3-diphospho-1D-myo-inositol 1,2,4,5,6-pentakisphosphate + phosphate + 2 H(+)</text>
        <dbReference type="Rhea" id="RHEA:56312"/>
        <dbReference type="ChEBI" id="CHEBI:15377"/>
        <dbReference type="ChEBI" id="CHEBI:15378"/>
        <dbReference type="ChEBI" id="CHEBI:43474"/>
        <dbReference type="ChEBI" id="CHEBI:140372"/>
        <dbReference type="ChEBI" id="CHEBI:140374"/>
        <dbReference type="EC" id="3.6.1.52"/>
    </reaction>
    <physiologicalReaction direction="left-to-right" evidence="7">
        <dbReference type="Rhea" id="RHEA:56313"/>
    </physiologicalReaction>
</comment>
<evidence type="ECO:0000256" key="4">
    <source>
        <dbReference type="ARBA" id="ARBA00022801"/>
    </source>
</evidence>
<dbReference type="InterPro" id="IPR004861">
    <property type="entry name" value="Siw14-like"/>
</dbReference>
<dbReference type="InterPro" id="IPR016130">
    <property type="entry name" value="Tyr_Pase_AS"/>
</dbReference>
<proteinExistence type="inferred from homology"/>
<keyword evidence="10" id="KW-0479">Metal-binding</keyword>
<keyword evidence="10" id="KW-0863">Zinc-finger</keyword>
<comment type="similarity">
    <text evidence="5">Belongs to the protein-tyrosine phosphatase family. Atypical dual-specificity phosphatase Siw14-like subfamily.</text>
</comment>
<evidence type="ECO:0000256" key="9">
    <source>
        <dbReference type="ARBA" id="ARBA00048424"/>
    </source>
</evidence>
<dbReference type="Gene3D" id="3.30.40.10">
    <property type="entry name" value="Zinc/RING finger domain, C3HC4 (zinc finger)"/>
    <property type="match status" value="1"/>
</dbReference>
<evidence type="ECO:0000256" key="2">
    <source>
        <dbReference type="ARBA" id="ARBA00012527"/>
    </source>
</evidence>
<evidence type="ECO:0000313" key="15">
    <source>
        <dbReference type="EMBL" id="CAD5327189.1"/>
    </source>
</evidence>
<feature type="compositionally biased region" description="Polar residues" evidence="11">
    <location>
        <begin position="167"/>
        <end position="186"/>
    </location>
</feature>
<feature type="region of interest" description="Disordered" evidence="11">
    <location>
        <begin position="162"/>
        <end position="186"/>
    </location>
</feature>
<dbReference type="PROSITE" id="PS50089">
    <property type="entry name" value="ZF_RING_2"/>
    <property type="match status" value="1"/>
</dbReference>
<evidence type="ECO:0000256" key="10">
    <source>
        <dbReference type="PROSITE-ProRule" id="PRU00175"/>
    </source>
</evidence>
<dbReference type="Gene3D" id="3.90.190.10">
    <property type="entry name" value="Protein tyrosine phosphatase superfamily"/>
    <property type="match status" value="1"/>
</dbReference>
<dbReference type="InterPro" id="IPR013083">
    <property type="entry name" value="Znf_RING/FYVE/PHD"/>
</dbReference>
<dbReference type="SUPFAM" id="SSF52799">
    <property type="entry name" value="(Phosphotyrosine protein) phosphatases II"/>
    <property type="match status" value="1"/>
</dbReference>
<evidence type="ECO:0000256" key="7">
    <source>
        <dbReference type="ARBA" id="ARBA00047562"/>
    </source>
</evidence>
<dbReference type="GO" id="GO:0052847">
    <property type="term" value="F:inositol-1,5-bisdiphosphate-2,3,4,6-tetrakisphosphate 5-diphosphatase activity"/>
    <property type="evidence" value="ECO:0007669"/>
    <property type="project" value="UniProtKB-ARBA"/>
</dbReference>
<evidence type="ECO:0000313" key="16">
    <source>
        <dbReference type="Proteomes" id="UP000516314"/>
    </source>
</evidence>
<dbReference type="PROSITE" id="PS50054">
    <property type="entry name" value="TYR_PHOSPHATASE_DUAL"/>
    <property type="match status" value="1"/>
</dbReference>
<evidence type="ECO:0000259" key="12">
    <source>
        <dbReference type="PROSITE" id="PS50054"/>
    </source>
</evidence>
<evidence type="ECO:0000256" key="8">
    <source>
        <dbReference type="ARBA" id="ARBA00047927"/>
    </source>
</evidence>
<reference evidence="15 16" key="1">
    <citation type="submission" date="2020-09" db="EMBL/GenBank/DDBJ databases">
        <authorList>
            <person name="Ashkenazy H."/>
        </authorList>
    </citation>
    <scope>NUCLEOTIDE SEQUENCE [LARGE SCALE GENOMIC DNA]</scope>
    <source>
        <strain evidence="16">cv. Cdm-0</strain>
    </source>
</reference>
<dbReference type="GO" id="GO:0005737">
    <property type="term" value="C:cytoplasm"/>
    <property type="evidence" value="ECO:0007669"/>
    <property type="project" value="UniProtKB-SubCell"/>
</dbReference>
<organism evidence="15 16">
    <name type="scientific">Arabidopsis thaliana</name>
    <name type="common">Mouse-ear cress</name>
    <dbReference type="NCBI Taxonomy" id="3702"/>
    <lineage>
        <taxon>Eukaryota</taxon>
        <taxon>Viridiplantae</taxon>
        <taxon>Streptophyta</taxon>
        <taxon>Embryophyta</taxon>
        <taxon>Tracheophyta</taxon>
        <taxon>Spermatophyta</taxon>
        <taxon>Magnoliopsida</taxon>
        <taxon>eudicotyledons</taxon>
        <taxon>Gunneridae</taxon>
        <taxon>Pentapetalae</taxon>
        <taxon>rosids</taxon>
        <taxon>malvids</taxon>
        <taxon>Brassicales</taxon>
        <taxon>Brassicaceae</taxon>
        <taxon>Camelineae</taxon>
        <taxon>Arabidopsis</taxon>
    </lineage>
</organism>
<dbReference type="EC" id="3.6.1.52" evidence="2"/>
<keyword evidence="10" id="KW-0862">Zinc</keyword>
<dbReference type="GO" id="GO:0016791">
    <property type="term" value="F:phosphatase activity"/>
    <property type="evidence" value="ECO:0007669"/>
    <property type="project" value="InterPro"/>
</dbReference>
<dbReference type="InterPro" id="IPR020422">
    <property type="entry name" value="TYR_PHOSPHATASE_DUAL_dom"/>
</dbReference>
<dbReference type="PROSITE" id="PS50056">
    <property type="entry name" value="TYR_PHOSPHATASE_2"/>
    <property type="match status" value="1"/>
</dbReference>
<dbReference type="GO" id="GO:0052845">
    <property type="term" value="F:inositol-5-diphosphate-1,2,3,4,6-pentakisphosphate diphosphatase activity"/>
    <property type="evidence" value="ECO:0007669"/>
    <property type="project" value="UniProtKB-ARBA"/>
</dbReference>
<keyword evidence="4" id="KW-0378">Hydrolase</keyword>
<dbReference type="InterPro" id="IPR020428">
    <property type="entry name" value="PFA-DSPs"/>
</dbReference>
<dbReference type="FunFam" id="3.90.190.10:FF:000035">
    <property type="entry name" value="Tyrosine phosphatase, putative"/>
    <property type="match status" value="1"/>
</dbReference>
<dbReference type="CDD" id="cd14528">
    <property type="entry name" value="PFA-DSP_Siw14"/>
    <property type="match status" value="1"/>
</dbReference>
<feature type="domain" description="RING-type" evidence="14">
    <location>
        <begin position="329"/>
        <end position="367"/>
    </location>
</feature>
<evidence type="ECO:0000256" key="3">
    <source>
        <dbReference type="ARBA" id="ARBA00022490"/>
    </source>
</evidence>
<protein>
    <recommendedName>
        <fullName evidence="2">diphosphoinositol-polyphosphate diphosphatase</fullName>
        <ecNumber evidence="2">3.6.1.52</ecNumber>
    </recommendedName>
</protein>
<dbReference type="PRINTS" id="PR01911">
    <property type="entry name" value="PFDSPHPHTASE"/>
</dbReference>
<sequence>MTLESYAGDVHTVPQSENSMEERGGGELFVPPLNFAMVDNGIFRSGFPEPVSFSFLQSLRLKSIIYLCPEAYPEVNREFAKSNGIQVFQFGIERCKEPFVNIPDEVIREALQVLLDTENHPVLIHCKSGKHRTGCLVGCVRKIQRWCLSSIFDDIHHSTSHAPRAESTMSQLGVETSQAQPETPQSTTFLDLLRLQMDGLDRSRRRKRTLKERLGFKRIGCCGPTWGLRLTSNTGEDDDEPFENRLVSGSDHVTGPLNQGMNLATALAAERNYRTEETEASGSLTPLKVSLMRLLEETAERVVVEENETERVTASASSTVRGVNNDSVCCVCMGRKKGAAFIPCGHTFCRVCSREVWLNRGSCPLCNRPIIEILDIY</sequence>
<comment type="catalytic activity">
    <reaction evidence="6">
        <text>5-diphospho-1D-myo-inositol 1,2,3,4,6-pentakisphosphate + H2O = 1D-myo-inositol hexakisphosphate + phosphate + H(+)</text>
        <dbReference type="Rhea" id="RHEA:22384"/>
        <dbReference type="ChEBI" id="CHEBI:15377"/>
        <dbReference type="ChEBI" id="CHEBI:15378"/>
        <dbReference type="ChEBI" id="CHEBI:43474"/>
        <dbReference type="ChEBI" id="CHEBI:58130"/>
        <dbReference type="ChEBI" id="CHEBI:58628"/>
        <dbReference type="EC" id="3.6.1.52"/>
    </reaction>
    <physiologicalReaction direction="left-to-right" evidence="6">
        <dbReference type="Rhea" id="RHEA:22385"/>
    </physiologicalReaction>
</comment>
<comment type="subcellular location">
    <subcellularLocation>
        <location evidence="1">Cytoplasm</location>
    </subcellularLocation>
</comment>
<feature type="domain" description="Tyrosine specific protein phosphatases" evidence="13">
    <location>
        <begin position="97"/>
        <end position="137"/>
    </location>
</feature>
<accession>A0A7G2EXW2</accession>
<dbReference type="PANTHER" id="PTHR31126:SF51">
    <property type="entry name" value="TYROSINE-PROTEIN PHOSPHATASE DSP4-RELATED"/>
    <property type="match status" value="1"/>
</dbReference>
<feature type="region of interest" description="Disordered" evidence="11">
    <location>
        <begin position="1"/>
        <end position="23"/>
    </location>
</feature>
<dbReference type="SUPFAM" id="SSF57850">
    <property type="entry name" value="RING/U-box"/>
    <property type="match status" value="1"/>
</dbReference>
<dbReference type="PROSITE" id="PS00383">
    <property type="entry name" value="TYR_PHOSPHATASE_1"/>
    <property type="match status" value="1"/>
</dbReference>
<evidence type="ECO:0000256" key="6">
    <source>
        <dbReference type="ARBA" id="ARBA00047342"/>
    </source>
</evidence>
<dbReference type="InterPro" id="IPR000387">
    <property type="entry name" value="Tyr_Pase_dom"/>
</dbReference>
<feature type="domain" description="Tyrosine-protein phosphatase" evidence="12">
    <location>
        <begin position="34"/>
        <end position="187"/>
    </location>
</feature>
<dbReference type="Proteomes" id="UP000516314">
    <property type="component" value="Chromosome 4"/>
</dbReference>
<name>A0A7G2EXW2_ARATH</name>
<evidence type="ECO:0000256" key="11">
    <source>
        <dbReference type="SAM" id="MobiDB-lite"/>
    </source>
</evidence>
<dbReference type="SMART" id="SM00184">
    <property type="entry name" value="RING"/>
    <property type="match status" value="1"/>
</dbReference>
<dbReference type="GO" id="GO:0008270">
    <property type="term" value="F:zinc ion binding"/>
    <property type="evidence" value="ECO:0007669"/>
    <property type="project" value="UniProtKB-KW"/>
</dbReference>
<dbReference type="InterPro" id="IPR029021">
    <property type="entry name" value="Prot-tyrosine_phosphatase-like"/>
</dbReference>
<gene>
    <name evidence="15" type="ORF">AT9943_LOCUS14900</name>
</gene>